<dbReference type="RefSeq" id="WP_091486237.1">
    <property type="nucleotide sequence ID" value="NZ_BJUX01000003.1"/>
</dbReference>
<dbReference type="OrthoDB" id="2136191at2"/>
<evidence type="ECO:0000313" key="2">
    <source>
        <dbReference type="EMBL" id="GEK88442.1"/>
    </source>
</evidence>
<evidence type="ECO:0000313" key="4">
    <source>
        <dbReference type="Proteomes" id="UP000198548"/>
    </source>
</evidence>
<dbReference type="PROSITE" id="PS50965">
    <property type="entry name" value="NERD"/>
    <property type="match status" value="1"/>
</dbReference>
<dbReference type="Proteomes" id="UP000198548">
    <property type="component" value="Unassembled WGS sequence"/>
</dbReference>
<keyword evidence="5" id="KW-1185">Reference proteome</keyword>
<dbReference type="InterPro" id="IPR011528">
    <property type="entry name" value="NERD"/>
</dbReference>
<dbReference type="Pfam" id="PF08378">
    <property type="entry name" value="NERD"/>
    <property type="match status" value="1"/>
</dbReference>
<name>A0A1H7QJX6_9LACT</name>
<evidence type="ECO:0000259" key="1">
    <source>
        <dbReference type="PROSITE" id="PS50965"/>
    </source>
</evidence>
<feature type="domain" description="NERD" evidence="1">
    <location>
        <begin position="37"/>
        <end position="151"/>
    </location>
</feature>
<dbReference type="AlphaFoldDB" id="A0A1H7QJX6"/>
<reference evidence="3 4" key="1">
    <citation type="submission" date="2016-10" db="EMBL/GenBank/DDBJ databases">
        <authorList>
            <person name="de Groot N.N."/>
        </authorList>
    </citation>
    <scope>NUCLEOTIDE SEQUENCE [LARGE SCALE GENOMIC DNA]</scope>
    <source>
        <strain evidence="3 4">DSM 19182</strain>
    </source>
</reference>
<dbReference type="Proteomes" id="UP000321425">
    <property type="component" value="Unassembled WGS sequence"/>
</dbReference>
<gene>
    <name evidence="2" type="ORF">APU01nite_04810</name>
    <name evidence="3" type="ORF">SAMN04488100_10228</name>
</gene>
<sequence length="303" mass="35440">MLLKQREKSKIHLGLLALDKRMVLEDTDRNYLLNLERGYKGEELFDDYVKQYLTKEVIVLNDLLLTSRGSSFQVDSVIITSDTLYMYEIKNYKGNYQMNAGQIVTLTGQEINNPVNQINRAKTLMKQMVKDFGYGIKVDASVIFVNPTFYLYDAKTTVSFIYPNQIEKHFNDMNNRLTPLTKEQQYLAQKLIQENRESVPYQKELPDFEYSKLKKTIYCSLCGKDRLRVTRKRSYCTTCQHQQGLEKTILEHIAEFKLLFPNEKVTVQILYDWCGGKASPRRLRKVCGTHYKKIGTTSNSYYD</sequence>
<organism evidence="3 4">
    <name type="scientific">Alkalibacterium putridalgicola</name>
    <dbReference type="NCBI Taxonomy" id="426703"/>
    <lineage>
        <taxon>Bacteria</taxon>
        <taxon>Bacillati</taxon>
        <taxon>Bacillota</taxon>
        <taxon>Bacilli</taxon>
        <taxon>Lactobacillales</taxon>
        <taxon>Carnobacteriaceae</taxon>
        <taxon>Alkalibacterium</taxon>
    </lineage>
</organism>
<proteinExistence type="predicted"/>
<dbReference type="EMBL" id="FOBL01000002">
    <property type="protein sequence ID" value="SEL48089.1"/>
    <property type="molecule type" value="Genomic_DNA"/>
</dbReference>
<protein>
    <submittedName>
        <fullName evidence="3">Nuclease-related domain-containing protein</fullName>
    </submittedName>
</protein>
<dbReference type="STRING" id="426703.SAMN04488100_10228"/>
<evidence type="ECO:0000313" key="5">
    <source>
        <dbReference type="Proteomes" id="UP000321425"/>
    </source>
</evidence>
<accession>A0A1H7QJX6</accession>
<dbReference type="EMBL" id="BJUX01000003">
    <property type="protein sequence ID" value="GEK88442.1"/>
    <property type="molecule type" value="Genomic_DNA"/>
</dbReference>
<evidence type="ECO:0000313" key="3">
    <source>
        <dbReference type="EMBL" id="SEL48089.1"/>
    </source>
</evidence>
<reference evidence="2 5" key="2">
    <citation type="submission" date="2019-07" db="EMBL/GenBank/DDBJ databases">
        <title>Whole genome shotgun sequence of Alkalibacterium putridalgicola NBRC 103243.</title>
        <authorList>
            <person name="Hosoyama A."/>
            <person name="Uohara A."/>
            <person name="Ohji S."/>
            <person name="Ichikawa N."/>
        </authorList>
    </citation>
    <scope>NUCLEOTIDE SEQUENCE [LARGE SCALE GENOMIC DNA]</scope>
    <source>
        <strain evidence="2 5">NBRC 103243</strain>
    </source>
</reference>